<accession>A0A9D3UF09</accession>
<comment type="caution">
    <text evidence="1">The sequence shown here is derived from an EMBL/GenBank/DDBJ whole genome shotgun (WGS) entry which is preliminary data.</text>
</comment>
<protein>
    <submittedName>
        <fullName evidence="1">Uncharacterized protein</fullName>
    </submittedName>
</protein>
<evidence type="ECO:0000313" key="1">
    <source>
        <dbReference type="EMBL" id="KAH1039245.1"/>
    </source>
</evidence>
<gene>
    <name evidence="1" type="ORF">J1N35_040988</name>
</gene>
<organism evidence="1 2">
    <name type="scientific">Gossypium stocksii</name>
    <dbReference type="NCBI Taxonomy" id="47602"/>
    <lineage>
        <taxon>Eukaryota</taxon>
        <taxon>Viridiplantae</taxon>
        <taxon>Streptophyta</taxon>
        <taxon>Embryophyta</taxon>
        <taxon>Tracheophyta</taxon>
        <taxon>Spermatophyta</taxon>
        <taxon>Magnoliopsida</taxon>
        <taxon>eudicotyledons</taxon>
        <taxon>Gunneridae</taxon>
        <taxon>Pentapetalae</taxon>
        <taxon>rosids</taxon>
        <taxon>malvids</taxon>
        <taxon>Malvales</taxon>
        <taxon>Malvaceae</taxon>
        <taxon>Malvoideae</taxon>
        <taxon>Gossypium</taxon>
    </lineage>
</organism>
<keyword evidence="2" id="KW-1185">Reference proteome</keyword>
<evidence type="ECO:0000313" key="2">
    <source>
        <dbReference type="Proteomes" id="UP000828251"/>
    </source>
</evidence>
<dbReference type="EMBL" id="JAIQCV010000012">
    <property type="protein sequence ID" value="KAH1039245.1"/>
    <property type="molecule type" value="Genomic_DNA"/>
</dbReference>
<sequence>MPEYPIESLSNLPEIFSCGTIKPDKLVARSIYAHMDKFDEDDSGSESDESYFCYDEWHNNKGQIWLNGASTNQWSDNNEYNMPEHLDKLPYDMYGSYDHKGKRSIRRNPYVSRINIHSSVIKPTKLTTKHPTFY</sequence>
<reference evidence="1 2" key="1">
    <citation type="journal article" date="2021" name="Plant Biotechnol. J.">
        <title>Multi-omics assisted identification of the key and species-specific regulatory components of drought-tolerant mechanisms in Gossypium stocksii.</title>
        <authorList>
            <person name="Yu D."/>
            <person name="Ke L."/>
            <person name="Zhang D."/>
            <person name="Wu Y."/>
            <person name="Sun Y."/>
            <person name="Mei J."/>
            <person name="Sun J."/>
            <person name="Sun Y."/>
        </authorList>
    </citation>
    <scope>NUCLEOTIDE SEQUENCE [LARGE SCALE GENOMIC DNA]</scope>
    <source>
        <strain evidence="2">cv. E1</strain>
        <tissue evidence="1">Leaf</tissue>
    </source>
</reference>
<dbReference type="AlphaFoldDB" id="A0A9D3UF09"/>
<dbReference type="Proteomes" id="UP000828251">
    <property type="component" value="Unassembled WGS sequence"/>
</dbReference>
<proteinExistence type="predicted"/>
<name>A0A9D3UF09_9ROSI</name>